<dbReference type="InterPro" id="IPR007110">
    <property type="entry name" value="Ig-like_dom"/>
</dbReference>
<dbReference type="STRING" id="857265.WG78_13565"/>
<dbReference type="NCBIfam" id="TIGR03862">
    <property type="entry name" value="flavo_PP4765"/>
    <property type="match status" value="1"/>
</dbReference>
<dbReference type="PANTHER" id="PTHR42887:SF1">
    <property type="entry name" value="BLR3961 PROTEIN"/>
    <property type="match status" value="1"/>
</dbReference>
<comment type="caution">
    <text evidence="5">The sequence shown here is derived from an EMBL/GenBank/DDBJ whole genome shotgun (WGS) entry which is preliminary data.</text>
</comment>
<dbReference type="PROSITE" id="PS50835">
    <property type="entry name" value="IG_LIKE"/>
    <property type="match status" value="1"/>
</dbReference>
<evidence type="ECO:0000313" key="5">
    <source>
        <dbReference type="EMBL" id="KPC52091.1"/>
    </source>
</evidence>
<evidence type="ECO:0000259" key="4">
    <source>
        <dbReference type="PROSITE" id="PS50835"/>
    </source>
</evidence>
<sequence length="418" mass="44656">MTPSAPTVVSPRRVAVIGGGPAGLMAAERLAAGGVQVDVYDAMPSVGRKFLLAGVGGMNITHSEPIEPFLQRYGAQHSWLQPLIAAFPPDALRAWIHELGIDTFVGTSGRVFPREMKAAPLLRAWLQRLRQAGVNLHARHRWLGWAEDGSLRIASPDGEMNVKADAVVLALGGASWSRLGSDGAWVPLLQQRGVAITPLQPANSGFEVAWSKILRDKFGGHPLKTVALAHTGLDGVRHYKQGEFVITEHGVEGSLIYAFSRAIREQINATGQANIEVDLLPGRNLERVQQELAVPRGAKSVAAHLQSKTGLTGVKTALLWEVLSREQMHDMDQVARAIKALPLTLTGTRPLDEAISTAGGVALDAVDEHLMLHAAPGIFVAGEMLDWEAPTGGYLLTACFATGRAAGDGALSWLRRGA</sequence>
<protein>
    <submittedName>
        <fullName evidence="5">Dihydropyrimidine dehydrogenase subunit A</fullName>
    </submittedName>
</protein>
<feature type="domain" description="Ig-like" evidence="4">
    <location>
        <begin position="376"/>
        <end position="418"/>
    </location>
</feature>
<dbReference type="Gene3D" id="3.50.50.60">
    <property type="entry name" value="FAD/NAD(P)-binding domain"/>
    <property type="match status" value="1"/>
</dbReference>
<dbReference type="InterPro" id="IPR055178">
    <property type="entry name" value="RsdA/BaiN/AoA(So)-like_dom"/>
</dbReference>
<keyword evidence="6" id="KW-1185">Reference proteome</keyword>
<dbReference type="NCBIfam" id="TIGR00275">
    <property type="entry name" value="aminoacetone oxidase family FAD-binding enzyme"/>
    <property type="match status" value="1"/>
</dbReference>
<dbReference type="PRINTS" id="PR00419">
    <property type="entry name" value="ADXRDTASE"/>
</dbReference>
<dbReference type="SUPFAM" id="SSF160996">
    <property type="entry name" value="HI0933 insert domain-like"/>
    <property type="match status" value="1"/>
</dbReference>
<dbReference type="InterPro" id="IPR057661">
    <property type="entry name" value="RsdA/BaiN/AoA(So)_Rossmann"/>
</dbReference>
<dbReference type="RefSeq" id="WP_083459083.1">
    <property type="nucleotide sequence ID" value="NZ_LAQT01000010.1"/>
</dbReference>
<dbReference type="PANTHER" id="PTHR42887">
    <property type="entry name" value="OS12G0638800 PROTEIN"/>
    <property type="match status" value="1"/>
</dbReference>
<proteinExistence type="predicted"/>
<comment type="cofactor">
    <cofactor evidence="1">
        <name>FAD</name>
        <dbReference type="ChEBI" id="CHEBI:57692"/>
    </cofactor>
</comment>
<dbReference type="Gene3D" id="1.10.8.260">
    <property type="entry name" value="HI0933 insert domain-like"/>
    <property type="match status" value="1"/>
</dbReference>
<dbReference type="InterPro" id="IPR004792">
    <property type="entry name" value="BaiN-like"/>
</dbReference>
<dbReference type="InterPro" id="IPR036188">
    <property type="entry name" value="FAD/NAD-bd_sf"/>
</dbReference>
<dbReference type="PATRIC" id="fig|857265.3.peg.2793"/>
<dbReference type="Pfam" id="PF03486">
    <property type="entry name" value="HI0933_like"/>
    <property type="match status" value="1"/>
</dbReference>
<keyword evidence="3" id="KW-0274">FAD</keyword>
<evidence type="ECO:0000256" key="1">
    <source>
        <dbReference type="ARBA" id="ARBA00001974"/>
    </source>
</evidence>
<dbReference type="Pfam" id="PF22780">
    <property type="entry name" value="HI0933_like_1st"/>
    <property type="match status" value="1"/>
</dbReference>
<organism evidence="5 6">
    <name type="scientific">Amantichitinum ursilacus</name>
    <dbReference type="NCBI Taxonomy" id="857265"/>
    <lineage>
        <taxon>Bacteria</taxon>
        <taxon>Pseudomonadati</taxon>
        <taxon>Pseudomonadota</taxon>
        <taxon>Betaproteobacteria</taxon>
        <taxon>Neisseriales</taxon>
        <taxon>Chitinibacteraceae</taxon>
        <taxon>Amantichitinum</taxon>
    </lineage>
</organism>
<name>A0A0N0GMU2_9NEIS</name>
<dbReference type="InterPro" id="IPR022460">
    <property type="entry name" value="Flavoprotein_PP4765"/>
</dbReference>
<evidence type="ECO:0000256" key="3">
    <source>
        <dbReference type="ARBA" id="ARBA00022827"/>
    </source>
</evidence>
<reference evidence="5 6" key="1">
    <citation type="submission" date="2015-07" db="EMBL/GenBank/DDBJ databases">
        <title>Draft genome sequence of the Amantichitinum ursilacus IGB-41, a new chitin-degrading bacterium.</title>
        <authorList>
            <person name="Kirstahler P."/>
            <person name="Guenther M."/>
            <person name="Grumaz C."/>
            <person name="Rupp S."/>
            <person name="Zibek S."/>
            <person name="Sohn K."/>
        </authorList>
    </citation>
    <scope>NUCLEOTIDE SEQUENCE [LARGE SCALE GENOMIC DNA]</scope>
    <source>
        <strain evidence="5 6">IGB-41</strain>
    </source>
</reference>
<keyword evidence="2" id="KW-0285">Flavoprotein</keyword>
<gene>
    <name evidence="5" type="ORF">WG78_13565</name>
</gene>
<accession>A0A0N0GMU2</accession>
<evidence type="ECO:0000256" key="2">
    <source>
        <dbReference type="ARBA" id="ARBA00022630"/>
    </source>
</evidence>
<dbReference type="Gene3D" id="2.40.30.10">
    <property type="entry name" value="Translation factors"/>
    <property type="match status" value="1"/>
</dbReference>
<dbReference type="InterPro" id="IPR023166">
    <property type="entry name" value="BaiN-like_dom_sf"/>
</dbReference>
<dbReference type="SUPFAM" id="SSF51905">
    <property type="entry name" value="FAD/NAD(P)-binding domain"/>
    <property type="match status" value="1"/>
</dbReference>
<dbReference type="AlphaFoldDB" id="A0A0N0GMU2"/>
<dbReference type="EMBL" id="LAQT01000010">
    <property type="protein sequence ID" value="KPC52091.1"/>
    <property type="molecule type" value="Genomic_DNA"/>
</dbReference>
<evidence type="ECO:0000313" key="6">
    <source>
        <dbReference type="Proteomes" id="UP000037939"/>
    </source>
</evidence>
<dbReference type="Proteomes" id="UP000037939">
    <property type="component" value="Unassembled WGS sequence"/>
</dbReference>